<dbReference type="PANTHER" id="PTHR41244">
    <property type="entry name" value="RHAMNAN SYNTHESIS F"/>
    <property type="match status" value="1"/>
</dbReference>
<evidence type="ECO:0000313" key="1">
    <source>
        <dbReference type="EMBL" id="SEI77960.1"/>
    </source>
</evidence>
<accession>A0A1H6TNX6</accession>
<reference evidence="2" key="1">
    <citation type="submission" date="2016-10" db="EMBL/GenBank/DDBJ databases">
        <authorList>
            <person name="Varghese N."/>
            <person name="Submissions S."/>
        </authorList>
    </citation>
    <scope>NUCLEOTIDE SEQUENCE [LARGE SCALE GENOMIC DNA]</scope>
    <source>
        <strain evidence="2">IBRC-M 10761</strain>
    </source>
</reference>
<dbReference type="AlphaFoldDB" id="A0A1H6TNX6"/>
<dbReference type="STRING" id="1416801.SAMN05192553_101255"/>
<dbReference type="Proteomes" id="UP000199403">
    <property type="component" value="Unassembled WGS sequence"/>
</dbReference>
<gene>
    <name evidence="1" type="ORF">SAMN05192553_101255</name>
</gene>
<dbReference type="Pfam" id="PF14307">
    <property type="entry name" value="Glyco_tran_WbsX"/>
    <property type="match status" value="1"/>
</dbReference>
<dbReference type="GO" id="GO:0016740">
    <property type="term" value="F:transferase activity"/>
    <property type="evidence" value="ECO:0007669"/>
    <property type="project" value="UniProtKB-KW"/>
</dbReference>
<name>A0A1H6TNX6_9BACT</name>
<evidence type="ECO:0000313" key="2">
    <source>
        <dbReference type="Proteomes" id="UP000199403"/>
    </source>
</evidence>
<organism evidence="1 2">
    <name type="scientific">Cyclobacterium xiamenense</name>
    <dbReference type="NCBI Taxonomy" id="1297121"/>
    <lineage>
        <taxon>Bacteria</taxon>
        <taxon>Pseudomonadati</taxon>
        <taxon>Bacteroidota</taxon>
        <taxon>Cytophagia</taxon>
        <taxon>Cytophagales</taxon>
        <taxon>Cyclobacteriaceae</taxon>
        <taxon>Cyclobacterium</taxon>
    </lineage>
</organism>
<dbReference type="OrthoDB" id="9816424at2"/>
<proteinExistence type="predicted"/>
<dbReference type="Gene3D" id="3.20.20.80">
    <property type="entry name" value="Glycosidases"/>
    <property type="match status" value="1"/>
</dbReference>
<keyword evidence="2" id="KW-1185">Reference proteome</keyword>
<keyword evidence="1" id="KW-0808">Transferase</keyword>
<dbReference type="PANTHER" id="PTHR41244:SF1">
    <property type="entry name" value="GLYCOSYLTRANSFERASE"/>
    <property type="match status" value="1"/>
</dbReference>
<dbReference type="InterPro" id="IPR032719">
    <property type="entry name" value="WbsX"/>
</dbReference>
<sequence length="529" mass="61296">MGPTACILAGTNPASRLIGLVLLIHGLFGCSGLRSNPNGVIASFPGKEALQKDAADVFSDPIQVGVFFMPSWNVSGNPMQDIDSFWSCLRGRENCRFLADKGAWGPNGRIYTTKYPYEGPFLDKMPAKQLKGFYKRDDPEVVRTQLDFMYDYGIDFFAYNWFFGRHYYYHRNFAPQSDVYYPKGWKIDAARDGRVAVPGVEEWTDQLDVLLQENYKRPEGKRLKFALNWCDDSEDRWIQWLRMASPENLRSKTNYRGETPDKDLYLRVHDKITLLWIDKYFHRSDYLTDEIGRPVVYFYFPHDTEARASYYGVRLNELLQRSQNLAKKAGFPGIKFIAVTSGAMTSSLQAYGMPTSWKPFDPDKPWKGGNYSDRLLFQDYVPRLKDLGFEGLTAYIYHDFYDQNNKSYADMRKTYRGHWDKWSAYFRDDDQFDYQVPVAMGWDRRPAGGTWPQKSGLPSEPLKDRVRSDKSTFKAKLTDAREVLLENRSSNGNTLMVCCWNEYLEGNHIEPSRGHGFDYLEAIREVLSP</sequence>
<protein>
    <submittedName>
        <fullName evidence="1">Glycosyltransferase WbsX</fullName>
    </submittedName>
</protein>
<dbReference type="EMBL" id="FNZH01000001">
    <property type="protein sequence ID" value="SEI77960.1"/>
    <property type="molecule type" value="Genomic_DNA"/>
</dbReference>